<dbReference type="RefSeq" id="WP_125549519.1">
    <property type="nucleotide sequence ID" value="NZ_JBGQPK010000023.1"/>
</dbReference>
<keyword evidence="7" id="KW-1133">Transmembrane helix</keyword>
<feature type="domain" description="LysM" evidence="8">
    <location>
        <begin position="680"/>
        <end position="724"/>
    </location>
</feature>
<evidence type="ECO:0000256" key="7">
    <source>
        <dbReference type="SAM" id="Phobius"/>
    </source>
</evidence>
<dbReference type="InterPro" id="IPR022263">
    <property type="entry name" value="KxYKxGKxW"/>
</dbReference>
<feature type="domain" description="LysM" evidence="8">
    <location>
        <begin position="498"/>
        <end position="542"/>
    </location>
</feature>
<feature type="domain" description="LysM" evidence="8">
    <location>
        <begin position="740"/>
        <end position="784"/>
    </location>
</feature>
<protein>
    <recommendedName>
        <fullName evidence="5">Peptidoglycan hydrolase</fullName>
    </recommendedName>
</protein>
<dbReference type="CDD" id="cd00118">
    <property type="entry name" value="LysM"/>
    <property type="match status" value="6"/>
</dbReference>
<keyword evidence="7" id="KW-0812">Transmembrane</keyword>
<keyword evidence="10" id="KW-1185">Reference proteome</keyword>
<dbReference type="Gene3D" id="1.10.530.10">
    <property type="match status" value="1"/>
</dbReference>
<dbReference type="Pfam" id="PF01476">
    <property type="entry name" value="LysM"/>
    <property type="match status" value="6"/>
</dbReference>
<proteinExistence type="inferred from homology"/>
<keyword evidence="2" id="KW-0929">Antimicrobial</keyword>
<feature type="domain" description="LysM" evidence="8">
    <location>
        <begin position="620"/>
        <end position="664"/>
    </location>
</feature>
<dbReference type="PANTHER" id="PTHR33734">
    <property type="entry name" value="LYSM DOMAIN-CONTAINING GPI-ANCHORED PROTEIN 2"/>
    <property type="match status" value="1"/>
</dbReference>
<dbReference type="InterPro" id="IPR018392">
    <property type="entry name" value="LysM"/>
</dbReference>
<organism evidence="9 10">
    <name type="scientific">Loigolactobacillus zhaoyuanensis</name>
    <dbReference type="NCBI Taxonomy" id="2486017"/>
    <lineage>
        <taxon>Bacteria</taxon>
        <taxon>Bacillati</taxon>
        <taxon>Bacillota</taxon>
        <taxon>Bacilli</taxon>
        <taxon>Lactobacillales</taxon>
        <taxon>Lactobacillaceae</taxon>
        <taxon>Loigolactobacillus</taxon>
    </lineage>
</organism>
<evidence type="ECO:0000259" key="8">
    <source>
        <dbReference type="PROSITE" id="PS51782"/>
    </source>
</evidence>
<feature type="transmembrane region" description="Helical" evidence="7">
    <location>
        <begin position="21"/>
        <end position="38"/>
    </location>
</feature>
<feature type="region of interest" description="Disordered" evidence="6">
    <location>
        <begin position="168"/>
        <end position="279"/>
    </location>
</feature>
<dbReference type="InterPro" id="IPR002901">
    <property type="entry name" value="MGlyc_endo_b_GlcNAc-like_dom"/>
</dbReference>
<dbReference type="Proteomes" id="UP001625389">
    <property type="component" value="Unassembled WGS sequence"/>
</dbReference>
<dbReference type="EMBL" id="JBGQPK010000023">
    <property type="protein sequence ID" value="MFL2029365.1"/>
    <property type="molecule type" value="Genomic_DNA"/>
</dbReference>
<dbReference type="Pfam" id="PF19258">
    <property type="entry name" value="KxYKxGKxW_sig"/>
    <property type="match status" value="1"/>
</dbReference>
<dbReference type="Gene3D" id="3.10.350.10">
    <property type="entry name" value="LysM domain"/>
    <property type="match status" value="6"/>
</dbReference>
<comment type="similarity">
    <text evidence="1">Belongs to the glycosyl hydrolase 73 family.</text>
</comment>
<evidence type="ECO:0000256" key="1">
    <source>
        <dbReference type="ARBA" id="ARBA00010266"/>
    </source>
</evidence>
<dbReference type="Gene3D" id="4.10.80.30">
    <property type="entry name" value="DNA polymerase, domain 6"/>
    <property type="match status" value="1"/>
</dbReference>
<evidence type="ECO:0000256" key="5">
    <source>
        <dbReference type="ARBA" id="ARBA00032108"/>
    </source>
</evidence>
<evidence type="ECO:0000256" key="2">
    <source>
        <dbReference type="ARBA" id="ARBA00022529"/>
    </source>
</evidence>
<keyword evidence="7" id="KW-0472">Membrane</keyword>
<keyword evidence="3" id="KW-0081">Bacteriolytic enzyme</keyword>
<sequence length="845" mass="84389">MQKETDEQKVHYKMYKAGKTWVFTGISVLTLGLGLFGAQNAANAATSTKAAGDQATTDDEADLTSNTATLKTSAAAANSTAADSTAASAAAVSTAASEAAQSTADSLAAKSTAASTAAAKSTAASTAAKADAASQAAQAAAATAAKNAALSGQTTLATALQNDSSTATSNAASATTSTASTATTDAESTVASTATDSTATSAVASAAPSAAAEQVTTSTAAESAAPSDAASATASDAATPTTPDSTTAATDNTSTAAPTTPAASQAPTAATSTASQASTSQAAPTYALGDADDAAVAAAKAVAAAEYQATGQAQTITRVAANYYLSAANQAFLNSIQAGAIAGWKKYGILPSLTAAQAILESGWGKSSLSVNYHNLFGIKGSYNGNSVSLPTNEYFGYWTTIYDYFRVYPNNSASVEDHGLFLTQNSRYHNLIGVTNATAATTLIRQDGYATAPSYSSQLLNIINMYGLTSWDQIAFAGGSGSASTGATNTSNTTNGSNYTVQGGDTLSSIANKFATTTANLASQNHLSNPNLIYVGQVLNVAKAASSNSNSGASTSNSSQYYTVKSGDTLSAIARTYGTTAASLASKNNLSNANVIYVGQKLVVASATTSTPTNTNTSGTYTVKSGDSLSSIARTYGTSAAALASKNNLSNANLIYIGQKLIVSASTASTTQTSQNSSGYYTVKSGDSLSSIAKTYGTSAATLASNNNISNANLIYVGQKLVVGGGSKTTTVNLSSNSNSYTVKSGDTLSSIARSHGTSAATLASKNNISNVNLIHVGQVLTLSGSTATSATVTKLSNSSSYTVKSGESLYSIAAAHGTTVQKLAAKNGIANASLIYVGQKLSF</sequence>
<dbReference type="SUPFAM" id="SSF54106">
    <property type="entry name" value="LysM domain"/>
    <property type="match status" value="6"/>
</dbReference>
<keyword evidence="4" id="KW-0732">Signal</keyword>
<dbReference type="Pfam" id="PF01832">
    <property type="entry name" value="Glucosaminidase"/>
    <property type="match status" value="1"/>
</dbReference>
<feature type="domain" description="LysM" evidence="8">
    <location>
        <begin position="561"/>
        <end position="605"/>
    </location>
</feature>
<evidence type="ECO:0000313" key="10">
    <source>
        <dbReference type="Proteomes" id="UP001625389"/>
    </source>
</evidence>
<evidence type="ECO:0000256" key="3">
    <source>
        <dbReference type="ARBA" id="ARBA00022638"/>
    </source>
</evidence>
<dbReference type="SMART" id="SM00257">
    <property type="entry name" value="LysM"/>
    <property type="match status" value="6"/>
</dbReference>
<gene>
    <name evidence="9" type="ORF">ACEN34_07010</name>
</gene>
<dbReference type="PANTHER" id="PTHR33734:SF22">
    <property type="entry name" value="MEMBRANE-BOUND LYTIC MUREIN TRANSGLYCOSYLASE D"/>
    <property type="match status" value="1"/>
</dbReference>
<dbReference type="SMART" id="SM00047">
    <property type="entry name" value="LYZ2"/>
    <property type="match status" value="1"/>
</dbReference>
<evidence type="ECO:0000256" key="4">
    <source>
        <dbReference type="ARBA" id="ARBA00022729"/>
    </source>
</evidence>
<evidence type="ECO:0000313" key="9">
    <source>
        <dbReference type="EMBL" id="MFL2029365.1"/>
    </source>
</evidence>
<comment type="caution">
    <text evidence="9">The sequence shown here is derived from an EMBL/GenBank/DDBJ whole genome shotgun (WGS) entry which is preliminary data.</text>
</comment>
<accession>A0ABW8UGP5</accession>
<evidence type="ECO:0000256" key="6">
    <source>
        <dbReference type="SAM" id="MobiDB-lite"/>
    </source>
</evidence>
<dbReference type="NCBIfam" id="TIGR03715">
    <property type="entry name" value="KxYKxGKxW"/>
    <property type="match status" value="1"/>
</dbReference>
<name>A0ABW8UGP5_9LACO</name>
<feature type="domain" description="LysM" evidence="8">
    <location>
        <begin position="801"/>
        <end position="845"/>
    </location>
</feature>
<dbReference type="InterPro" id="IPR036779">
    <property type="entry name" value="LysM_dom_sf"/>
</dbReference>
<dbReference type="PROSITE" id="PS51782">
    <property type="entry name" value="LYSM"/>
    <property type="match status" value="6"/>
</dbReference>
<reference evidence="9 10" key="1">
    <citation type="submission" date="2024-08" db="EMBL/GenBank/DDBJ databases">
        <authorList>
            <person name="Arias E."/>
        </authorList>
    </citation>
    <scope>NUCLEOTIDE SEQUENCE [LARGE SCALE GENOMIC DNA]</scope>
    <source>
        <strain evidence="9 10">FAM 25317</strain>
    </source>
</reference>